<keyword evidence="4 7" id="KW-0812">Transmembrane</keyword>
<dbReference type="RefSeq" id="WP_165335808.1">
    <property type="nucleotide sequence ID" value="NZ_JAAKZW010000213.1"/>
</dbReference>
<evidence type="ECO:0000256" key="6">
    <source>
        <dbReference type="ARBA" id="ARBA00023136"/>
    </source>
</evidence>
<evidence type="ECO:0000256" key="3">
    <source>
        <dbReference type="ARBA" id="ARBA00022475"/>
    </source>
</evidence>
<evidence type="ECO:0000259" key="8">
    <source>
        <dbReference type="PROSITE" id="PS50928"/>
    </source>
</evidence>
<dbReference type="Pfam" id="PF00528">
    <property type="entry name" value="BPD_transp_1"/>
    <property type="match status" value="1"/>
</dbReference>
<dbReference type="EMBL" id="JAAKZW010000213">
    <property type="protein sequence ID" value="NGO80388.1"/>
    <property type="molecule type" value="Genomic_DNA"/>
</dbReference>
<reference evidence="9 10" key="1">
    <citation type="submission" date="2020-02" db="EMBL/GenBank/DDBJ databases">
        <title>Whole-genome analyses of novel actinobacteria.</title>
        <authorList>
            <person name="Sahin N."/>
            <person name="Tokatli A."/>
        </authorList>
    </citation>
    <scope>NUCLEOTIDE SEQUENCE [LARGE SCALE GENOMIC DNA]</scope>
    <source>
        <strain evidence="9 10">YC504</strain>
    </source>
</reference>
<feature type="transmembrane region" description="Helical" evidence="7">
    <location>
        <begin position="86"/>
        <end position="107"/>
    </location>
</feature>
<evidence type="ECO:0000256" key="4">
    <source>
        <dbReference type="ARBA" id="ARBA00022692"/>
    </source>
</evidence>
<dbReference type="Gene3D" id="1.10.3720.10">
    <property type="entry name" value="MetI-like"/>
    <property type="match status" value="1"/>
</dbReference>
<dbReference type="PROSITE" id="PS50928">
    <property type="entry name" value="ABC_TM1"/>
    <property type="match status" value="1"/>
</dbReference>
<dbReference type="AlphaFoldDB" id="A0A6G4XSG9"/>
<dbReference type="InterPro" id="IPR000515">
    <property type="entry name" value="MetI-like"/>
</dbReference>
<keyword evidence="5 7" id="KW-1133">Transmembrane helix</keyword>
<proteinExistence type="inferred from homology"/>
<evidence type="ECO:0000256" key="1">
    <source>
        <dbReference type="ARBA" id="ARBA00004651"/>
    </source>
</evidence>
<keyword evidence="3" id="KW-1003">Cell membrane</keyword>
<gene>
    <name evidence="9" type="ORF">G6045_32735</name>
</gene>
<dbReference type="PANTHER" id="PTHR30151:SF38">
    <property type="entry name" value="ALIPHATIC SULFONATES TRANSPORT PERMEASE PROTEIN SSUC-RELATED"/>
    <property type="match status" value="1"/>
</dbReference>
<feature type="transmembrane region" description="Helical" evidence="7">
    <location>
        <begin position="209"/>
        <end position="232"/>
    </location>
</feature>
<dbReference type="SUPFAM" id="SSF161098">
    <property type="entry name" value="MetI-like"/>
    <property type="match status" value="1"/>
</dbReference>
<sequence length="280" mass="29458">MTQIAHERPLAAPLRGPAAAHTPRSAGRRPWVAQAAVLLGALAAWELLDRSGIVSDDALAPPAATFARLGELLVTAEVWTAVGQTLTGWGIGIAIAIALAVPLGIGLGLSNFAYRSTRLVVDFLRTIPALGLIPLAALVFGASRSAVLVVVVPACVWPLLLQTAYGVRDADPLALETARSFRLGTWGTLRRVVLPGALPFVATGLRLSAILGMLLAMSIEMLILVPGVGALLGTAQRNGDTVDVYALTLLAAFLGLAVALAVSRLERRMIRWHPSVRSRR</sequence>
<comment type="caution">
    <text evidence="9">The sequence shown here is derived from an EMBL/GenBank/DDBJ whole genome shotgun (WGS) entry which is preliminary data.</text>
</comment>
<comment type="subcellular location">
    <subcellularLocation>
        <location evidence="1 7">Cell membrane</location>
        <topology evidence="1 7">Multi-pass membrane protein</topology>
    </subcellularLocation>
</comment>
<evidence type="ECO:0000256" key="7">
    <source>
        <dbReference type="RuleBase" id="RU363032"/>
    </source>
</evidence>
<feature type="transmembrane region" description="Helical" evidence="7">
    <location>
        <begin position="244"/>
        <end position="262"/>
    </location>
</feature>
<dbReference type="CDD" id="cd06261">
    <property type="entry name" value="TM_PBP2"/>
    <property type="match status" value="1"/>
</dbReference>
<evidence type="ECO:0000256" key="2">
    <source>
        <dbReference type="ARBA" id="ARBA00022448"/>
    </source>
</evidence>
<organism evidence="9 10">
    <name type="scientific">Streptomyces mesophilus</name>
    <dbReference type="NCBI Taxonomy" id="1775132"/>
    <lineage>
        <taxon>Bacteria</taxon>
        <taxon>Bacillati</taxon>
        <taxon>Actinomycetota</taxon>
        <taxon>Actinomycetes</taxon>
        <taxon>Kitasatosporales</taxon>
        <taxon>Streptomycetaceae</taxon>
        <taxon>Streptomyces</taxon>
    </lineage>
</organism>
<name>A0A6G4XSG9_9ACTN</name>
<keyword evidence="10" id="KW-1185">Reference proteome</keyword>
<feature type="domain" description="ABC transmembrane type-1" evidence="8">
    <location>
        <begin position="82"/>
        <end position="266"/>
    </location>
</feature>
<dbReference type="InterPro" id="IPR035906">
    <property type="entry name" value="MetI-like_sf"/>
</dbReference>
<evidence type="ECO:0000313" key="9">
    <source>
        <dbReference type="EMBL" id="NGO80388.1"/>
    </source>
</evidence>
<dbReference type="Proteomes" id="UP000481109">
    <property type="component" value="Unassembled WGS sequence"/>
</dbReference>
<evidence type="ECO:0000256" key="5">
    <source>
        <dbReference type="ARBA" id="ARBA00022989"/>
    </source>
</evidence>
<evidence type="ECO:0000313" key="10">
    <source>
        <dbReference type="Proteomes" id="UP000481109"/>
    </source>
</evidence>
<dbReference type="GO" id="GO:0055085">
    <property type="term" value="P:transmembrane transport"/>
    <property type="evidence" value="ECO:0007669"/>
    <property type="project" value="InterPro"/>
</dbReference>
<comment type="similarity">
    <text evidence="7">Belongs to the binding-protein-dependent transport system permease family.</text>
</comment>
<keyword evidence="2 7" id="KW-0813">Transport</keyword>
<protein>
    <submittedName>
        <fullName evidence="9">ABC transporter permease subunit</fullName>
    </submittedName>
</protein>
<dbReference type="GO" id="GO:0005886">
    <property type="term" value="C:plasma membrane"/>
    <property type="evidence" value="ECO:0007669"/>
    <property type="project" value="UniProtKB-SubCell"/>
</dbReference>
<accession>A0A6G4XSG9</accession>
<keyword evidence="6 7" id="KW-0472">Membrane</keyword>
<dbReference type="PANTHER" id="PTHR30151">
    <property type="entry name" value="ALKANE SULFONATE ABC TRANSPORTER-RELATED, MEMBRANE SUBUNIT"/>
    <property type="match status" value="1"/>
</dbReference>